<feature type="transmembrane region" description="Helical" evidence="1">
    <location>
        <begin position="170"/>
        <end position="189"/>
    </location>
</feature>
<organism evidence="2">
    <name type="scientific">Hexamita inflata</name>
    <dbReference type="NCBI Taxonomy" id="28002"/>
    <lineage>
        <taxon>Eukaryota</taxon>
        <taxon>Metamonada</taxon>
        <taxon>Diplomonadida</taxon>
        <taxon>Hexamitidae</taxon>
        <taxon>Hexamitinae</taxon>
        <taxon>Hexamita</taxon>
    </lineage>
</organism>
<feature type="transmembrane region" description="Helical" evidence="1">
    <location>
        <begin position="130"/>
        <end position="150"/>
    </location>
</feature>
<dbReference type="EMBL" id="CAXDID020000174">
    <property type="protein sequence ID" value="CAL6048353.1"/>
    <property type="molecule type" value="Genomic_DNA"/>
</dbReference>
<feature type="transmembrane region" description="Helical" evidence="1">
    <location>
        <begin position="95"/>
        <end position="118"/>
    </location>
</feature>
<protein>
    <submittedName>
        <fullName evidence="2">DUF998 domain-containing protein</fullName>
    </submittedName>
    <submittedName>
        <fullName evidence="3">DUF998_domain-containing protein</fullName>
    </submittedName>
</protein>
<sequence length="394" mass="45791">MTEILETATLVTQIIPVTPPTPKKKSKCFIGTQNYFRGQFSAVRLRIHSIIGFGVIFLCIIIARAMFPKVNDYSILHNTFSHLGSYTKDNNPHGWIFFSFSQIISFFVQIPLVSYIRYRVEHVNKIYGRVVTGTMYFGSTCQLLVGFFPATRTIMFGKVMVGAVHQVSAMLGFLIQIIGYYMMSVLITMDRYKCRKNNKKLNYMLVVMPIFVLLATVTLGIVALVTFDFIYRAHKKRDPSIGSNWAESIDTFWSFPLWENIIIYVTYLYYVWLPFTLPFRTDGIVPKQRISQTLKCDINKIEFKTDISKIWFEIISQKKCSNKWKAADFLEHLSDYQEVEKLMTDEFVQNVTIISSLIKSGETEQIQRIVNNSLLISDEIRPFKWFLLKYHSTK</sequence>
<dbReference type="Proteomes" id="UP001642409">
    <property type="component" value="Unassembled WGS sequence"/>
</dbReference>
<keyword evidence="1" id="KW-0812">Transmembrane</keyword>
<evidence type="ECO:0000313" key="3">
    <source>
        <dbReference type="EMBL" id="CAL6048353.1"/>
    </source>
</evidence>
<reference evidence="3 4" key="2">
    <citation type="submission" date="2024-07" db="EMBL/GenBank/DDBJ databases">
        <authorList>
            <person name="Akdeniz Z."/>
        </authorList>
    </citation>
    <scope>NUCLEOTIDE SEQUENCE [LARGE SCALE GENOMIC DNA]</scope>
</reference>
<feature type="transmembrane region" description="Helical" evidence="1">
    <location>
        <begin position="47"/>
        <end position="67"/>
    </location>
</feature>
<gene>
    <name evidence="2" type="ORF">HINF_LOCUS41492</name>
    <name evidence="3" type="ORF">HINF_LOCUS42652</name>
</gene>
<keyword evidence="4" id="KW-1185">Reference proteome</keyword>
<comment type="caution">
    <text evidence="2">The sequence shown here is derived from an EMBL/GenBank/DDBJ whole genome shotgun (WGS) entry which is preliminary data.</text>
</comment>
<proteinExistence type="predicted"/>
<dbReference type="EMBL" id="CATOUU010000841">
    <property type="protein sequence ID" value="CAI9953847.1"/>
    <property type="molecule type" value="Genomic_DNA"/>
</dbReference>
<feature type="transmembrane region" description="Helical" evidence="1">
    <location>
        <begin position="261"/>
        <end position="279"/>
    </location>
</feature>
<accession>A0AA86UJS4</accession>
<reference evidence="2" key="1">
    <citation type="submission" date="2023-06" db="EMBL/GenBank/DDBJ databases">
        <authorList>
            <person name="Kurt Z."/>
        </authorList>
    </citation>
    <scope>NUCLEOTIDE SEQUENCE</scope>
</reference>
<keyword evidence="1" id="KW-0472">Membrane</keyword>
<evidence type="ECO:0000313" key="2">
    <source>
        <dbReference type="EMBL" id="CAI9953847.1"/>
    </source>
</evidence>
<keyword evidence="1" id="KW-1133">Transmembrane helix</keyword>
<dbReference type="AlphaFoldDB" id="A0AA86UJS4"/>
<evidence type="ECO:0000256" key="1">
    <source>
        <dbReference type="SAM" id="Phobius"/>
    </source>
</evidence>
<name>A0AA86UJS4_9EUKA</name>
<feature type="transmembrane region" description="Helical" evidence="1">
    <location>
        <begin position="201"/>
        <end position="227"/>
    </location>
</feature>
<evidence type="ECO:0000313" key="4">
    <source>
        <dbReference type="Proteomes" id="UP001642409"/>
    </source>
</evidence>